<dbReference type="PROSITE" id="PS00107">
    <property type="entry name" value="PROTEIN_KINASE_ATP"/>
    <property type="match status" value="1"/>
</dbReference>
<evidence type="ECO:0000256" key="5">
    <source>
        <dbReference type="ARBA" id="ARBA00022777"/>
    </source>
</evidence>
<dbReference type="GO" id="GO:0004674">
    <property type="term" value="F:protein serine/threonine kinase activity"/>
    <property type="evidence" value="ECO:0007669"/>
    <property type="project" value="UniProtKB-KW"/>
</dbReference>
<dbReference type="PROSITE" id="PS50011">
    <property type="entry name" value="PROTEIN_KINASE_DOM"/>
    <property type="match status" value="1"/>
</dbReference>
<evidence type="ECO:0000256" key="10">
    <source>
        <dbReference type="SAM" id="MobiDB-lite"/>
    </source>
</evidence>
<feature type="binding site" evidence="9">
    <location>
        <position position="409"/>
    </location>
    <ligand>
        <name>ATP</name>
        <dbReference type="ChEBI" id="CHEBI:30616"/>
    </ligand>
</feature>
<reference evidence="13" key="1">
    <citation type="submission" date="2021-01" db="EMBL/GenBank/DDBJ databases">
        <authorList>
            <person name="Corre E."/>
            <person name="Pelletier E."/>
            <person name="Niang G."/>
            <person name="Scheremetjew M."/>
            <person name="Finn R."/>
            <person name="Kale V."/>
            <person name="Holt S."/>
            <person name="Cochrane G."/>
            <person name="Meng A."/>
            <person name="Brown T."/>
            <person name="Cohen L."/>
        </authorList>
    </citation>
    <scope>NUCLEOTIDE SEQUENCE</scope>
    <source>
        <strain evidence="13">CCMP1510</strain>
    </source>
</reference>
<dbReference type="PANTHER" id="PTHR44329:SF285">
    <property type="entry name" value="V-MOS MOLONEY MURINE SARCOMA VIRAL ONCO HOMOLOG"/>
    <property type="match status" value="1"/>
</dbReference>
<evidence type="ECO:0000256" key="8">
    <source>
        <dbReference type="ARBA" id="ARBA00048679"/>
    </source>
</evidence>
<dbReference type="GO" id="GO:0005524">
    <property type="term" value="F:ATP binding"/>
    <property type="evidence" value="ECO:0007669"/>
    <property type="project" value="UniProtKB-UniRule"/>
</dbReference>
<name>A0A7S3NJ66_9STRA</name>
<feature type="transmembrane region" description="Helical" evidence="11">
    <location>
        <begin position="279"/>
        <end position="301"/>
    </location>
</feature>
<dbReference type="EMBL" id="HBIJ01006489">
    <property type="protein sequence ID" value="CAE0363831.1"/>
    <property type="molecule type" value="Transcribed_RNA"/>
</dbReference>
<keyword evidence="2" id="KW-0723">Serine/threonine-protein kinase</keyword>
<evidence type="ECO:0000256" key="9">
    <source>
        <dbReference type="PROSITE-ProRule" id="PRU10141"/>
    </source>
</evidence>
<keyword evidence="3" id="KW-0808">Transferase</keyword>
<feature type="region of interest" description="Disordered" evidence="10">
    <location>
        <begin position="153"/>
        <end position="178"/>
    </location>
</feature>
<evidence type="ECO:0000259" key="12">
    <source>
        <dbReference type="PROSITE" id="PS50011"/>
    </source>
</evidence>
<evidence type="ECO:0000256" key="6">
    <source>
        <dbReference type="ARBA" id="ARBA00022840"/>
    </source>
</evidence>
<feature type="transmembrane region" description="Helical" evidence="11">
    <location>
        <begin position="71"/>
        <end position="92"/>
    </location>
</feature>
<keyword evidence="11" id="KW-0472">Membrane</keyword>
<feature type="transmembrane region" description="Helical" evidence="11">
    <location>
        <begin position="201"/>
        <end position="226"/>
    </location>
</feature>
<organism evidence="13">
    <name type="scientific">Aureoumbra lagunensis</name>
    <dbReference type="NCBI Taxonomy" id="44058"/>
    <lineage>
        <taxon>Eukaryota</taxon>
        <taxon>Sar</taxon>
        <taxon>Stramenopiles</taxon>
        <taxon>Ochrophyta</taxon>
        <taxon>Pelagophyceae</taxon>
        <taxon>Pelagomonadales</taxon>
        <taxon>Aureoumbra</taxon>
    </lineage>
</organism>
<accession>A0A7S3NJ66</accession>
<evidence type="ECO:0000256" key="7">
    <source>
        <dbReference type="ARBA" id="ARBA00047899"/>
    </source>
</evidence>
<dbReference type="SMART" id="SM00220">
    <property type="entry name" value="S_TKc"/>
    <property type="match status" value="1"/>
</dbReference>
<protein>
    <recommendedName>
        <fullName evidence="1">non-specific serine/threonine protein kinase</fullName>
        <ecNumber evidence="1">2.7.11.1</ecNumber>
    </recommendedName>
</protein>
<dbReference type="Pfam" id="PF07714">
    <property type="entry name" value="PK_Tyr_Ser-Thr"/>
    <property type="match status" value="1"/>
</dbReference>
<feature type="compositionally biased region" description="Acidic residues" evidence="10">
    <location>
        <begin position="160"/>
        <end position="176"/>
    </location>
</feature>
<feature type="transmembrane region" description="Helical" evidence="11">
    <location>
        <begin position="104"/>
        <end position="129"/>
    </location>
</feature>
<comment type="catalytic activity">
    <reaction evidence="8">
        <text>L-seryl-[protein] + ATP = O-phospho-L-seryl-[protein] + ADP + H(+)</text>
        <dbReference type="Rhea" id="RHEA:17989"/>
        <dbReference type="Rhea" id="RHEA-COMP:9863"/>
        <dbReference type="Rhea" id="RHEA-COMP:11604"/>
        <dbReference type="ChEBI" id="CHEBI:15378"/>
        <dbReference type="ChEBI" id="CHEBI:29999"/>
        <dbReference type="ChEBI" id="CHEBI:30616"/>
        <dbReference type="ChEBI" id="CHEBI:83421"/>
        <dbReference type="ChEBI" id="CHEBI:456216"/>
        <dbReference type="EC" id="2.7.11.1"/>
    </reaction>
</comment>
<evidence type="ECO:0000256" key="4">
    <source>
        <dbReference type="ARBA" id="ARBA00022741"/>
    </source>
</evidence>
<sequence>MITASNVINPHHGPGLDKIACAIFFACSPGTPSCALCTAYIILSLFTLFMSFSALIMLLERLPNMKVVCDPAFQVAIFDFIISAALCAGAWLSARQKLDKSQGWIFFHLVYASSLGASIFALLTARALYRVIVGNTREKNRFLVAGCTQHNRGGPKNELDPNEVGDQEDSSDEEIDHDERDRSFISSSYFSSWNSFQQRDYGLVSLFVIYAIWVLIFCLYGAVYGFLYFTNHKRSSQIAVYGATLGLTIILATGIFIYLRSVVKIVFATYPKRPARRLIRGTFFLITAFAFRAALSCSTLFLSMFESILQRCDKKRSHWPWSRICSQVLFVLCSLVDAVAILMNSRHRYGNFGGHKGSSFSAAIAPLALIQLDENALDTAPILGSGTFGLVKKLKLVSRTKNFIFVAVKCPKYLLSDTMESPWLQEELESFRVEAYAVAALDHHLNICRVLGIAESISRGPCLICEYMDLGSLEHVLNDQDDESNILSSIPFAARICALHVARAMAFLHGKGMIHLDLKPANILATSQHSLIFKVSDFGTARVLIDVNDKNRRRRSKDNRNIHSSPMLESFRVGTFGYMAPELLVDDDSDTAPYYNAKVDCFSFGICIWNLAANRNIWWKDLASNALAFLHAVKNDGLRPMIEPHFDPILSALMTRCWAHRPQDRPHFISLIPELEAALPPSFIDDDDHGNFTPSSFFSLLSWYR</sequence>
<feature type="transmembrane region" description="Helical" evidence="11">
    <location>
        <begin position="238"/>
        <end position="259"/>
    </location>
</feature>
<evidence type="ECO:0000256" key="2">
    <source>
        <dbReference type="ARBA" id="ARBA00022527"/>
    </source>
</evidence>
<evidence type="ECO:0000313" key="13">
    <source>
        <dbReference type="EMBL" id="CAE0363831.1"/>
    </source>
</evidence>
<keyword evidence="11" id="KW-0812">Transmembrane</keyword>
<dbReference type="InterPro" id="IPR001245">
    <property type="entry name" value="Ser-Thr/Tyr_kinase_cat_dom"/>
</dbReference>
<dbReference type="InterPro" id="IPR051681">
    <property type="entry name" value="Ser/Thr_Kinases-Pseudokinases"/>
</dbReference>
<dbReference type="AlphaFoldDB" id="A0A7S3NJ66"/>
<feature type="transmembrane region" description="Helical" evidence="11">
    <location>
        <begin position="39"/>
        <end position="59"/>
    </location>
</feature>
<evidence type="ECO:0000256" key="11">
    <source>
        <dbReference type="SAM" id="Phobius"/>
    </source>
</evidence>
<evidence type="ECO:0000256" key="3">
    <source>
        <dbReference type="ARBA" id="ARBA00022679"/>
    </source>
</evidence>
<evidence type="ECO:0000256" key="1">
    <source>
        <dbReference type="ARBA" id="ARBA00012513"/>
    </source>
</evidence>
<keyword evidence="11" id="KW-1133">Transmembrane helix</keyword>
<feature type="domain" description="Protein kinase" evidence="12">
    <location>
        <begin position="377"/>
        <end position="679"/>
    </location>
</feature>
<dbReference type="InterPro" id="IPR000719">
    <property type="entry name" value="Prot_kinase_dom"/>
</dbReference>
<dbReference type="SUPFAM" id="SSF56112">
    <property type="entry name" value="Protein kinase-like (PK-like)"/>
    <property type="match status" value="1"/>
</dbReference>
<dbReference type="PANTHER" id="PTHR44329">
    <property type="entry name" value="SERINE/THREONINE-PROTEIN KINASE TNNI3K-RELATED"/>
    <property type="match status" value="1"/>
</dbReference>
<comment type="catalytic activity">
    <reaction evidence="7">
        <text>L-threonyl-[protein] + ATP = O-phospho-L-threonyl-[protein] + ADP + H(+)</text>
        <dbReference type="Rhea" id="RHEA:46608"/>
        <dbReference type="Rhea" id="RHEA-COMP:11060"/>
        <dbReference type="Rhea" id="RHEA-COMP:11605"/>
        <dbReference type="ChEBI" id="CHEBI:15378"/>
        <dbReference type="ChEBI" id="CHEBI:30013"/>
        <dbReference type="ChEBI" id="CHEBI:30616"/>
        <dbReference type="ChEBI" id="CHEBI:61977"/>
        <dbReference type="ChEBI" id="CHEBI:456216"/>
        <dbReference type="EC" id="2.7.11.1"/>
    </reaction>
</comment>
<dbReference type="InterPro" id="IPR011009">
    <property type="entry name" value="Kinase-like_dom_sf"/>
</dbReference>
<dbReference type="EC" id="2.7.11.1" evidence="1"/>
<keyword evidence="6 9" id="KW-0067">ATP-binding</keyword>
<dbReference type="Gene3D" id="1.10.510.10">
    <property type="entry name" value="Transferase(Phosphotransferase) domain 1"/>
    <property type="match status" value="1"/>
</dbReference>
<keyword evidence="5" id="KW-0418">Kinase</keyword>
<gene>
    <name evidence="13" type="ORF">ALAG00032_LOCUS4572</name>
</gene>
<dbReference type="InterPro" id="IPR017441">
    <property type="entry name" value="Protein_kinase_ATP_BS"/>
</dbReference>
<keyword evidence="4 9" id="KW-0547">Nucleotide-binding</keyword>
<proteinExistence type="predicted"/>